<organism evidence="2 3">
    <name type="scientific">Xyrichtys novacula</name>
    <name type="common">Pearly razorfish</name>
    <name type="synonym">Hemipteronotus novacula</name>
    <dbReference type="NCBI Taxonomy" id="13765"/>
    <lineage>
        <taxon>Eukaryota</taxon>
        <taxon>Metazoa</taxon>
        <taxon>Chordata</taxon>
        <taxon>Craniata</taxon>
        <taxon>Vertebrata</taxon>
        <taxon>Euteleostomi</taxon>
        <taxon>Actinopterygii</taxon>
        <taxon>Neopterygii</taxon>
        <taxon>Teleostei</taxon>
        <taxon>Neoteleostei</taxon>
        <taxon>Acanthomorphata</taxon>
        <taxon>Eupercaria</taxon>
        <taxon>Labriformes</taxon>
        <taxon>Labridae</taxon>
        <taxon>Xyrichtys</taxon>
    </lineage>
</organism>
<sequence>MEMKLLSLAVENQEAPIAQEAAIEEATASARSYSHFRLSHGIEALIQISFRDRALEPGHAVINNLLLKSEESREEEEEKDGRTQTAILGPSEEKKRPGKCLHF</sequence>
<dbReference type="Proteomes" id="UP001178508">
    <property type="component" value="Chromosome 2"/>
</dbReference>
<reference evidence="2" key="1">
    <citation type="submission" date="2023-08" db="EMBL/GenBank/DDBJ databases">
        <authorList>
            <person name="Alioto T."/>
            <person name="Alioto T."/>
            <person name="Gomez Garrido J."/>
        </authorList>
    </citation>
    <scope>NUCLEOTIDE SEQUENCE</scope>
</reference>
<evidence type="ECO:0000256" key="1">
    <source>
        <dbReference type="SAM" id="MobiDB-lite"/>
    </source>
</evidence>
<accession>A0AAV1EP26</accession>
<proteinExistence type="predicted"/>
<protein>
    <submittedName>
        <fullName evidence="2">Uncharacterized protein</fullName>
    </submittedName>
</protein>
<feature type="region of interest" description="Disordered" evidence="1">
    <location>
        <begin position="70"/>
        <end position="103"/>
    </location>
</feature>
<dbReference type="EMBL" id="OY660865">
    <property type="protein sequence ID" value="CAJ1050503.1"/>
    <property type="molecule type" value="Genomic_DNA"/>
</dbReference>
<keyword evidence="3" id="KW-1185">Reference proteome</keyword>
<name>A0AAV1EP26_XYRNO</name>
<gene>
    <name evidence="2" type="ORF">XNOV1_A017630</name>
</gene>
<dbReference type="AlphaFoldDB" id="A0AAV1EP26"/>
<evidence type="ECO:0000313" key="2">
    <source>
        <dbReference type="EMBL" id="CAJ1050503.1"/>
    </source>
</evidence>
<evidence type="ECO:0000313" key="3">
    <source>
        <dbReference type="Proteomes" id="UP001178508"/>
    </source>
</evidence>